<name>A0A2A9A0L3_BACCE</name>
<organism evidence="2 3">
    <name type="scientific">Bacillus cereus</name>
    <dbReference type="NCBI Taxonomy" id="1396"/>
    <lineage>
        <taxon>Bacteria</taxon>
        <taxon>Bacillati</taxon>
        <taxon>Bacillota</taxon>
        <taxon>Bacilli</taxon>
        <taxon>Bacillales</taxon>
        <taxon>Bacillaceae</taxon>
        <taxon>Bacillus</taxon>
        <taxon>Bacillus cereus group</taxon>
    </lineage>
</organism>
<dbReference type="EMBL" id="NTRR01000022">
    <property type="protein sequence ID" value="PFE14828.1"/>
    <property type="molecule type" value="Genomic_DNA"/>
</dbReference>
<sequence>MTNFFIVVGYGALFISTLLLVRVGIHAVRKFNK</sequence>
<feature type="transmembrane region" description="Helical" evidence="1">
    <location>
        <begin position="6"/>
        <end position="25"/>
    </location>
</feature>
<evidence type="ECO:0000313" key="3">
    <source>
        <dbReference type="Proteomes" id="UP000220032"/>
    </source>
</evidence>
<evidence type="ECO:0000313" key="2">
    <source>
        <dbReference type="EMBL" id="PFE14828.1"/>
    </source>
</evidence>
<accession>A0A2A9A0L3</accession>
<proteinExistence type="predicted"/>
<comment type="caution">
    <text evidence="2">The sequence shown here is derived from an EMBL/GenBank/DDBJ whole genome shotgun (WGS) entry which is preliminary data.</text>
</comment>
<keyword evidence="1" id="KW-0812">Transmembrane</keyword>
<dbReference type="AlphaFoldDB" id="A0A2A9A0L3"/>
<evidence type="ECO:0000256" key="1">
    <source>
        <dbReference type="SAM" id="Phobius"/>
    </source>
</evidence>
<reference evidence="2 3" key="1">
    <citation type="submission" date="2017-09" db="EMBL/GenBank/DDBJ databases">
        <title>Large-scale bioinformatics analysis of Bacillus genomes uncovers conserved roles of natural products in bacterial physiology.</title>
        <authorList>
            <consortium name="Agbiome Team Llc"/>
            <person name="Bleich R.M."/>
            <person name="Grubbs K.J."/>
            <person name="Santa Maria K.C."/>
            <person name="Allen S.E."/>
            <person name="Farag S."/>
            <person name="Shank E.A."/>
            <person name="Bowers A."/>
        </authorList>
    </citation>
    <scope>NUCLEOTIDE SEQUENCE [LARGE SCALE GENOMIC DNA]</scope>
    <source>
        <strain evidence="2 3">AFS022681</strain>
    </source>
</reference>
<dbReference type="Proteomes" id="UP000220032">
    <property type="component" value="Unassembled WGS sequence"/>
</dbReference>
<gene>
    <name evidence="2" type="ORF">CN307_14870</name>
</gene>
<keyword evidence="1" id="KW-1133">Transmembrane helix</keyword>
<protein>
    <submittedName>
        <fullName evidence="2">ABC transporter</fullName>
    </submittedName>
</protein>
<keyword evidence="1" id="KW-0472">Membrane</keyword>